<feature type="transmembrane region" description="Helical" evidence="1">
    <location>
        <begin position="21"/>
        <end position="44"/>
    </location>
</feature>
<protein>
    <submittedName>
        <fullName evidence="2">Uncharacterized protein</fullName>
    </submittedName>
</protein>
<feature type="transmembrane region" description="Helical" evidence="1">
    <location>
        <begin position="50"/>
        <end position="73"/>
    </location>
</feature>
<accession>B6BJ62</accession>
<dbReference type="AlphaFoldDB" id="B6BJ62"/>
<evidence type="ECO:0000313" key="2">
    <source>
        <dbReference type="EMBL" id="EHP30577.1"/>
    </source>
</evidence>
<evidence type="ECO:0000256" key="1">
    <source>
        <dbReference type="SAM" id="Phobius"/>
    </source>
</evidence>
<evidence type="ECO:0000313" key="3">
    <source>
        <dbReference type="Proteomes" id="UP000006431"/>
    </source>
</evidence>
<keyword evidence="1" id="KW-1133">Transmembrane helix</keyword>
<keyword evidence="1" id="KW-0472">Membrane</keyword>
<accession>H1FX01</accession>
<keyword evidence="1" id="KW-0812">Transmembrane</keyword>
<keyword evidence="3" id="KW-1185">Reference proteome</keyword>
<comment type="caution">
    <text evidence="2">The sequence shown here is derived from an EMBL/GenBank/DDBJ whole genome shotgun (WGS) entry which is preliminary data.</text>
</comment>
<dbReference type="HOGENOM" id="CLU_1991532_0_0_7"/>
<organism evidence="2 3">
    <name type="scientific">Sulfurimonas gotlandica (strain DSM 19862 / JCM 16533 / GD1)</name>
    <dbReference type="NCBI Taxonomy" id="929558"/>
    <lineage>
        <taxon>Bacteria</taxon>
        <taxon>Pseudomonadati</taxon>
        <taxon>Campylobacterota</taxon>
        <taxon>Epsilonproteobacteria</taxon>
        <taxon>Campylobacterales</taxon>
        <taxon>Sulfurimonadaceae</taxon>
        <taxon>Sulfurimonas</taxon>
    </lineage>
</organism>
<dbReference type="PATRIC" id="fig|929558.5.peg.2044"/>
<sequence length="125" mass="14137">MFKALKYLLLANLYSRAKRSFIALFISVVSLILITFIMGDIISVSSGVSLYSLIIAKWFIVLAVLGFIVFNILKIINIATSPFTKETTVHTVVTSEVDMKREKILNKEKLFTKSDSILKKYIKAQ</sequence>
<name>B6BJ62_SULGG</name>
<dbReference type="RefSeq" id="WP_008335640.1">
    <property type="nucleotide sequence ID" value="NZ_AFRZ01000001.1"/>
</dbReference>
<reference evidence="2 3" key="1">
    <citation type="journal article" date="2012" name="Proc. Natl. Acad. Sci. U.S.A.">
        <title>Genome and physiology of a model Epsilonproteobacterium responsible for sulfide detoxification in marine oxygen depletion zones.</title>
        <authorList>
            <person name="Grote J."/>
            <person name="Schott T."/>
            <person name="Bruckner C.G."/>
            <person name="Glockner F.O."/>
            <person name="Jost G."/>
            <person name="Teeling H."/>
            <person name="Labrenz M."/>
            <person name="Jurgens K."/>
        </authorList>
    </citation>
    <scope>NUCLEOTIDE SEQUENCE [LARGE SCALE GENOMIC DNA]</scope>
    <source>
        <strain evidence="2 3">GD1</strain>
    </source>
</reference>
<dbReference type="EMBL" id="AFRZ01000001">
    <property type="protein sequence ID" value="EHP30577.1"/>
    <property type="molecule type" value="Genomic_DNA"/>
</dbReference>
<proteinExistence type="predicted"/>
<gene>
    <name evidence="2" type="ORF">SMGD1_2054</name>
</gene>
<dbReference type="STRING" id="929558.SMGD1_2054"/>
<dbReference type="Proteomes" id="UP000006431">
    <property type="component" value="Unassembled WGS sequence"/>
</dbReference>